<comment type="caution">
    <text evidence="8">The sequence shown here is derived from an EMBL/GenBank/DDBJ whole genome shotgun (WGS) entry which is preliminary data.</text>
</comment>
<dbReference type="InterPro" id="IPR033985">
    <property type="entry name" value="SusD-like_N"/>
</dbReference>
<evidence type="ECO:0000256" key="5">
    <source>
        <dbReference type="ARBA" id="ARBA00023237"/>
    </source>
</evidence>
<protein>
    <submittedName>
        <fullName evidence="8">RagB/SusD family nutrient uptake outer membrane protein</fullName>
    </submittedName>
</protein>
<gene>
    <name evidence="8" type="ORF">LU635_13040</name>
</gene>
<evidence type="ECO:0000256" key="3">
    <source>
        <dbReference type="ARBA" id="ARBA00022729"/>
    </source>
</evidence>
<keyword evidence="9" id="KW-1185">Reference proteome</keyword>
<evidence type="ECO:0000256" key="1">
    <source>
        <dbReference type="ARBA" id="ARBA00004442"/>
    </source>
</evidence>
<dbReference type="Pfam" id="PF07980">
    <property type="entry name" value="SusD_RagB"/>
    <property type="match status" value="1"/>
</dbReference>
<dbReference type="GO" id="GO:0009279">
    <property type="term" value="C:cell outer membrane"/>
    <property type="evidence" value="ECO:0007669"/>
    <property type="project" value="UniProtKB-SubCell"/>
</dbReference>
<dbReference type="InterPro" id="IPR012944">
    <property type="entry name" value="SusD_RagB_dom"/>
</dbReference>
<evidence type="ECO:0000313" key="9">
    <source>
        <dbReference type="Proteomes" id="UP001139344"/>
    </source>
</evidence>
<comment type="subcellular location">
    <subcellularLocation>
        <location evidence="1">Cell outer membrane</location>
    </subcellularLocation>
</comment>
<comment type="similarity">
    <text evidence="2">Belongs to the SusD family.</text>
</comment>
<sequence>MKKFIVIILALITFGCAEDYLDRSSLTALSENSFWQNESDALLGINGIYDALQSRVLYSGNLSGQIGLPHHDSFGDNSFNRWKWEGGGRYVEANIDPSHSLFRNFWNSLYSGIGRANAAIERIAEIPEENITEEKRSQLLGQAKFLRALFYYHIAVYFEQAPLILEVQTLEEAYVEKNSYEEISNQIVQDLEEAISVLPPAYPDNQYGYATQGAAKGILARFHIYNGNYQEVVNLTGDLMGAGYSLESDYATLFTQAGEFSDEILFSVRFFQDPATGNGETFSATYQGIPKVDHQPMPNAVNSYYAKDGLPIEESPLFDPENEGENRDPRAKISVFFEGDIFNLDLNRSFTGNTNTGYGYRKYTRMQASADGTVNVFGPGSQDFIVLRYADVLLMRAEALTELGQLEEVPELLNMVRERVGMPTVEEVEGTGLSQSELREIVRHERRVELMFEGLRFFDLKRWDKMEEAYMRISEDNVPAYNPNYRGIRSTSFPIPLSELDANPNLTQNPGWD</sequence>
<name>A0A9X2A6R4_9FLAO</name>
<keyword evidence="3" id="KW-0732">Signal</keyword>
<evidence type="ECO:0000256" key="2">
    <source>
        <dbReference type="ARBA" id="ARBA00006275"/>
    </source>
</evidence>
<dbReference type="Pfam" id="PF14322">
    <property type="entry name" value="SusD-like_3"/>
    <property type="match status" value="1"/>
</dbReference>
<evidence type="ECO:0000256" key="4">
    <source>
        <dbReference type="ARBA" id="ARBA00023136"/>
    </source>
</evidence>
<proteinExistence type="inferred from homology"/>
<reference evidence="8" key="1">
    <citation type="submission" date="2021-12" db="EMBL/GenBank/DDBJ databases">
        <title>Description of Gramella crocea sp. nov., a new bacterium isolated from activated sludge.</title>
        <authorList>
            <person name="Zhang X."/>
        </authorList>
    </citation>
    <scope>NUCLEOTIDE SEQUENCE</scope>
    <source>
        <strain evidence="8">YB25</strain>
    </source>
</reference>
<dbReference type="RefSeq" id="WP_240099935.1">
    <property type="nucleotide sequence ID" value="NZ_JAJSON010000025.1"/>
</dbReference>
<dbReference type="PROSITE" id="PS51257">
    <property type="entry name" value="PROKAR_LIPOPROTEIN"/>
    <property type="match status" value="1"/>
</dbReference>
<dbReference type="InterPro" id="IPR011990">
    <property type="entry name" value="TPR-like_helical_dom_sf"/>
</dbReference>
<feature type="domain" description="RagB/SusD" evidence="6">
    <location>
        <begin position="263"/>
        <end position="512"/>
    </location>
</feature>
<evidence type="ECO:0000313" key="8">
    <source>
        <dbReference type="EMBL" id="MCG9972569.1"/>
    </source>
</evidence>
<accession>A0A9X2A6R4</accession>
<dbReference type="Proteomes" id="UP001139344">
    <property type="component" value="Unassembled WGS sequence"/>
</dbReference>
<evidence type="ECO:0000259" key="7">
    <source>
        <dbReference type="Pfam" id="PF14322"/>
    </source>
</evidence>
<dbReference type="SUPFAM" id="SSF48452">
    <property type="entry name" value="TPR-like"/>
    <property type="match status" value="1"/>
</dbReference>
<dbReference type="Gene3D" id="1.25.40.390">
    <property type="match status" value="1"/>
</dbReference>
<keyword evidence="5" id="KW-0998">Cell outer membrane</keyword>
<feature type="domain" description="SusD-like N-terminal" evidence="7">
    <location>
        <begin position="92"/>
        <end position="223"/>
    </location>
</feature>
<dbReference type="CDD" id="cd08977">
    <property type="entry name" value="SusD"/>
    <property type="match status" value="1"/>
</dbReference>
<organism evidence="8 9">
    <name type="scientific">Christiangramia crocea</name>
    <dbReference type="NCBI Taxonomy" id="2904124"/>
    <lineage>
        <taxon>Bacteria</taxon>
        <taxon>Pseudomonadati</taxon>
        <taxon>Bacteroidota</taxon>
        <taxon>Flavobacteriia</taxon>
        <taxon>Flavobacteriales</taxon>
        <taxon>Flavobacteriaceae</taxon>
        <taxon>Christiangramia</taxon>
    </lineage>
</organism>
<evidence type="ECO:0000259" key="6">
    <source>
        <dbReference type="Pfam" id="PF07980"/>
    </source>
</evidence>
<dbReference type="AlphaFoldDB" id="A0A9X2A6R4"/>
<dbReference type="EMBL" id="JAJSON010000025">
    <property type="protein sequence ID" value="MCG9972569.1"/>
    <property type="molecule type" value="Genomic_DNA"/>
</dbReference>
<keyword evidence="4" id="KW-0472">Membrane</keyword>